<keyword evidence="3" id="KW-1185">Reference proteome</keyword>
<organism evidence="2 3">
    <name type="scientific">Sistotremastrum niveocremeum HHB9708</name>
    <dbReference type="NCBI Taxonomy" id="1314777"/>
    <lineage>
        <taxon>Eukaryota</taxon>
        <taxon>Fungi</taxon>
        <taxon>Dikarya</taxon>
        <taxon>Basidiomycota</taxon>
        <taxon>Agaricomycotina</taxon>
        <taxon>Agaricomycetes</taxon>
        <taxon>Sistotremastrales</taxon>
        <taxon>Sistotremastraceae</taxon>
        <taxon>Sertulicium</taxon>
        <taxon>Sertulicium niveocremeum</taxon>
    </lineage>
</organism>
<feature type="transmembrane region" description="Helical" evidence="1">
    <location>
        <begin position="107"/>
        <end position="127"/>
    </location>
</feature>
<dbReference type="AlphaFoldDB" id="A0A164X5M3"/>
<keyword evidence="1" id="KW-0472">Membrane</keyword>
<sequence>MALMDKLEKECESLQPPIRSIVLGEIVCRHLGIALSTPRDLKRIIKNNQGSSVVQKLWQCARDQRNLRVAGGILVAIRSLYMDVVLAREAVKQSEFRTRRSRKKDLYLIRLPTIQICMILLFNASMYPRRTSKRLR</sequence>
<evidence type="ECO:0000313" key="2">
    <source>
        <dbReference type="EMBL" id="KZS95655.1"/>
    </source>
</evidence>
<gene>
    <name evidence="2" type="ORF">SISNIDRAFT_353382</name>
</gene>
<accession>A0A164X5M3</accession>
<dbReference type="EMBL" id="KV419401">
    <property type="protein sequence ID" value="KZS95655.1"/>
    <property type="molecule type" value="Genomic_DNA"/>
</dbReference>
<proteinExistence type="predicted"/>
<reference evidence="2 3" key="1">
    <citation type="journal article" date="2016" name="Mol. Biol. Evol.">
        <title>Comparative Genomics of Early-Diverging Mushroom-Forming Fungi Provides Insights into the Origins of Lignocellulose Decay Capabilities.</title>
        <authorList>
            <person name="Nagy L.G."/>
            <person name="Riley R."/>
            <person name="Tritt A."/>
            <person name="Adam C."/>
            <person name="Daum C."/>
            <person name="Floudas D."/>
            <person name="Sun H."/>
            <person name="Yadav J.S."/>
            <person name="Pangilinan J."/>
            <person name="Larsson K.H."/>
            <person name="Matsuura K."/>
            <person name="Barry K."/>
            <person name="Labutti K."/>
            <person name="Kuo R."/>
            <person name="Ohm R.A."/>
            <person name="Bhattacharya S.S."/>
            <person name="Shirouzu T."/>
            <person name="Yoshinaga Y."/>
            <person name="Martin F.M."/>
            <person name="Grigoriev I.V."/>
            <person name="Hibbett D.S."/>
        </authorList>
    </citation>
    <scope>NUCLEOTIDE SEQUENCE [LARGE SCALE GENOMIC DNA]</scope>
    <source>
        <strain evidence="2 3">HHB9708</strain>
    </source>
</reference>
<evidence type="ECO:0000313" key="3">
    <source>
        <dbReference type="Proteomes" id="UP000076722"/>
    </source>
</evidence>
<keyword evidence="1" id="KW-0812">Transmembrane</keyword>
<dbReference type="Proteomes" id="UP000076722">
    <property type="component" value="Unassembled WGS sequence"/>
</dbReference>
<evidence type="ECO:0000256" key="1">
    <source>
        <dbReference type="SAM" id="Phobius"/>
    </source>
</evidence>
<protein>
    <submittedName>
        <fullName evidence="2">Uncharacterized protein</fullName>
    </submittedName>
</protein>
<name>A0A164X5M3_9AGAM</name>
<keyword evidence="1" id="KW-1133">Transmembrane helix</keyword>